<accession>A0A183PGN7</accession>
<evidence type="ECO:0000313" key="2">
    <source>
        <dbReference type="Proteomes" id="UP000269396"/>
    </source>
</evidence>
<evidence type="ECO:0000313" key="1">
    <source>
        <dbReference type="EMBL" id="VDP63726.1"/>
    </source>
</evidence>
<proteinExistence type="predicted"/>
<dbReference type="Proteomes" id="UP000269396">
    <property type="component" value="Unassembled WGS sequence"/>
</dbReference>
<protein>
    <submittedName>
        <fullName evidence="1">Uncharacterized protein</fullName>
    </submittedName>
</protein>
<keyword evidence="2" id="KW-1185">Reference proteome</keyword>
<name>A0A183PGN7_9TREM</name>
<gene>
    <name evidence="1" type="ORF">SMTD_LOCUS13523</name>
</gene>
<reference evidence="1 2" key="1">
    <citation type="submission" date="2018-11" db="EMBL/GenBank/DDBJ databases">
        <authorList>
            <consortium name="Pathogen Informatics"/>
        </authorList>
    </citation>
    <scope>NUCLEOTIDE SEQUENCE [LARGE SCALE GENOMIC DNA]</scope>
    <source>
        <strain>Denwood</strain>
        <strain evidence="2">Zambia</strain>
    </source>
</reference>
<organism evidence="1 2">
    <name type="scientific">Schistosoma mattheei</name>
    <dbReference type="NCBI Taxonomy" id="31246"/>
    <lineage>
        <taxon>Eukaryota</taxon>
        <taxon>Metazoa</taxon>
        <taxon>Spiralia</taxon>
        <taxon>Lophotrochozoa</taxon>
        <taxon>Platyhelminthes</taxon>
        <taxon>Trematoda</taxon>
        <taxon>Digenea</taxon>
        <taxon>Strigeidida</taxon>
        <taxon>Schistosomatoidea</taxon>
        <taxon>Schistosomatidae</taxon>
        <taxon>Schistosoma</taxon>
    </lineage>
</organism>
<sequence length="52" mass="6213">MLCLIQYWLEQLVWIHLLMQLTVVEPFRLHHVLQDDFVHSTIAAFVLLVPEN</sequence>
<dbReference type="EMBL" id="UZAL01033598">
    <property type="protein sequence ID" value="VDP63726.1"/>
    <property type="molecule type" value="Genomic_DNA"/>
</dbReference>
<dbReference type="AlphaFoldDB" id="A0A183PGN7"/>